<evidence type="ECO:0000256" key="2">
    <source>
        <dbReference type="ARBA" id="ARBA00023125"/>
    </source>
</evidence>
<protein>
    <recommendedName>
        <fullName evidence="5">ETS domain-containing protein</fullName>
    </recommendedName>
</protein>
<dbReference type="GO" id="GO:0000981">
    <property type="term" value="F:DNA-binding transcription factor activity, RNA polymerase II-specific"/>
    <property type="evidence" value="ECO:0007669"/>
    <property type="project" value="TreeGrafter"/>
</dbReference>
<reference evidence="6" key="2">
    <citation type="submission" date="2025-09" db="UniProtKB">
        <authorList>
            <consortium name="Ensembl"/>
        </authorList>
    </citation>
    <scope>IDENTIFICATION</scope>
</reference>
<organism evidence="6 7">
    <name type="scientific">Apteryx owenii</name>
    <name type="common">Little spotted kiwi</name>
    <dbReference type="NCBI Taxonomy" id="8824"/>
    <lineage>
        <taxon>Eukaryota</taxon>
        <taxon>Metazoa</taxon>
        <taxon>Chordata</taxon>
        <taxon>Craniata</taxon>
        <taxon>Vertebrata</taxon>
        <taxon>Euteleostomi</taxon>
        <taxon>Archelosauria</taxon>
        <taxon>Archosauria</taxon>
        <taxon>Dinosauria</taxon>
        <taxon>Saurischia</taxon>
        <taxon>Theropoda</taxon>
        <taxon>Coelurosauria</taxon>
        <taxon>Aves</taxon>
        <taxon>Palaeognathae</taxon>
        <taxon>Apterygiformes</taxon>
        <taxon>Apterygidae</taxon>
        <taxon>Apteryx</taxon>
    </lineage>
</organism>
<evidence type="ECO:0000313" key="6">
    <source>
        <dbReference type="Ensembl" id="ENSAOWP00000024886.1"/>
    </source>
</evidence>
<keyword evidence="3" id="KW-0539">Nucleus</keyword>
<proteinExistence type="inferred from homology"/>
<name>A0A8B9QI12_APTOW</name>
<comment type="similarity">
    <text evidence="1 3">Belongs to the ETS family.</text>
</comment>
<dbReference type="Proteomes" id="UP000694424">
    <property type="component" value="Unplaced"/>
</dbReference>
<evidence type="ECO:0000256" key="3">
    <source>
        <dbReference type="RuleBase" id="RU004019"/>
    </source>
</evidence>
<evidence type="ECO:0000256" key="4">
    <source>
        <dbReference type="SAM" id="MobiDB-lite"/>
    </source>
</evidence>
<dbReference type="GO" id="GO:0043565">
    <property type="term" value="F:sequence-specific DNA binding"/>
    <property type="evidence" value="ECO:0007669"/>
    <property type="project" value="InterPro"/>
</dbReference>
<evidence type="ECO:0000256" key="1">
    <source>
        <dbReference type="ARBA" id="ARBA00005562"/>
    </source>
</evidence>
<sequence length="205" mass="22254">MVSPRCPHGVSMVFLCPHGVPMSPWCPCARAGPRGRERLFQFLLGVLERGELPQCVWWVQRDAGVFQFSSRHKETLARAWGRRKGNRRAMTYPKLARALRTYARTGEVRKVRRKLTYRFGPALLPPAPRGPAGTGSPAGGPAATVGPMAGLTGSPGGTVDPLGVPPLTALTPRPPGVGVGPGRLGPLYLLPPPRWRRLKNFINSQ</sequence>
<dbReference type="PROSITE" id="PS50061">
    <property type="entry name" value="ETS_DOMAIN_3"/>
    <property type="match status" value="1"/>
</dbReference>
<dbReference type="InterPro" id="IPR036390">
    <property type="entry name" value="WH_DNA-bd_sf"/>
</dbReference>
<dbReference type="InterPro" id="IPR046328">
    <property type="entry name" value="ETS_fam"/>
</dbReference>
<dbReference type="Ensembl" id="ENSAOWT00000028216.1">
    <property type="protein sequence ID" value="ENSAOWP00000024886.1"/>
    <property type="gene ID" value="ENSAOWG00000016838.1"/>
</dbReference>
<evidence type="ECO:0000313" key="7">
    <source>
        <dbReference type="Proteomes" id="UP000694424"/>
    </source>
</evidence>
<dbReference type="InterPro" id="IPR000418">
    <property type="entry name" value="Ets_dom"/>
</dbReference>
<dbReference type="SMART" id="SM00413">
    <property type="entry name" value="ETS"/>
    <property type="match status" value="1"/>
</dbReference>
<dbReference type="AlphaFoldDB" id="A0A8B9QI12"/>
<dbReference type="InterPro" id="IPR036388">
    <property type="entry name" value="WH-like_DNA-bd_sf"/>
</dbReference>
<keyword evidence="7" id="KW-1185">Reference proteome</keyword>
<dbReference type="SUPFAM" id="SSF46785">
    <property type="entry name" value="Winged helix' DNA-binding domain"/>
    <property type="match status" value="1"/>
</dbReference>
<dbReference type="Pfam" id="PF00178">
    <property type="entry name" value="Ets"/>
    <property type="match status" value="1"/>
</dbReference>
<feature type="region of interest" description="Disordered" evidence="4">
    <location>
        <begin position="122"/>
        <end position="142"/>
    </location>
</feature>
<dbReference type="GO" id="GO:0005634">
    <property type="term" value="C:nucleus"/>
    <property type="evidence" value="ECO:0007669"/>
    <property type="project" value="UniProtKB-SubCell"/>
</dbReference>
<accession>A0A8B9QI12</accession>
<dbReference type="PANTHER" id="PTHR11849:SF174">
    <property type="entry name" value="TRANSCRIPTION FACTOR SPI-B"/>
    <property type="match status" value="1"/>
</dbReference>
<feature type="domain" description="ETS" evidence="5">
    <location>
        <begin position="37"/>
        <end position="120"/>
    </location>
</feature>
<keyword evidence="2 3" id="KW-0238">DNA-binding</keyword>
<comment type="subcellular location">
    <subcellularLocation>
        <location evidence="3">Nucleus</location>
    </subcellularLocation>
</comment>
<evidence type="ECO:0000259" key="5">
    <source>
        <dbReference type="PROSITE" id="PS50061"/>
    </source>
</evidence>
<dbReference type="Gene3D" id="1.10.10.10">
    <property type="entry name" value="Winged helix-like DNA-binding domain superfamily/Winged helix DNA-binding domain"/>
    <property type="match status" value="1"/>
</dbReference>
<dbReference type="PANTHER" id="PTHR11849">
    <property type="entry name" value="ETS"/>
    <property type="match status" value="1"/>
</dbReference>
<reference evidence="6" key="1">
    <citation type="submission" date="2025-08" db="UniProtKB">
        <authorList>
            <consortium name="Ensembl"/>
        </authorList>
    </citation>
    <scope>IDENTIFICATION</scope>
</reference>
<dbReference type="PRINTS" id="PR00454">
    <property type="entry name" value="ETSDOMAIN"/>
</dbReference>
<dbReference type="GO" id="GO:0030154">
    <property type="term" value="P:cell differentiation"/>
    <property type="evidence" value="ECO:0007669"/>
    <property type="project" value="TreeGrafter"/>
</dbReference>